<keyword evidence="1" id="KW-0472">Membrane</keyword>
<feature type="transmembrane region" description="Helical" evidence="1">
    <location>
        <begin position="168"/>
        <end position="189"/>
    </location>
</feature>
<evidence type="ECO:0000256" key="1">
    <source>
        <dbReference type="SAM" id="Phobius"/>
    </source>
</evidence>
<accession>A0A975MLR7</accession>
<proteinExistence type="predicted"/>
<keyword evidence="3" id="KW-1185">Reference proteome</keyword>
<dbReference type="KEGG" id="mpad:KEF85_12430"/>
<organism evidence="2 3">
    <name type="scientific">Methylomonas paludis</name>
    <dbReference type="NCBI Taxonomy" id="1173101"/>
    <lineage>
        <taxon>Bacteria</taxon>
        <taxon>Pseudomonadati</taxon>
        <taxon>Pseudomonadota</taxon>
        <taxon>Gammaproteobacteria</taxon>
        <taxon>Methylococcales</taxon>
        <taxon>Methylococcaceae</taxon>
        <taxon>Methylomonas</taxon>
    </lineage>
</organism>
<dbReference type="AlphaFoldDB" id="A0A975MLR7"/>
<reference evidence="2" key="1">
    <citation type="submission" date="2021-04" db="EMBL/GenBank/DDBJ databases">
        <title>Draft genome sequence data of methanotrophic Methylovulum sp. strain S1L and Methylomonas sp. strain S2AM isolated from boreal lake water columns.</title>
        <authorList>
            <person name="Rissanen A.J."/>
            <person name="Mangayil R."/>
            <person name="Svenning M.M."/>
            <person name="Khanongnuch R."/>
        </authorList>
    </citation>
    <scope>NUCLEOTIDE SEQUENCE</scope>
    <source>
        <strain evidence="2">S2AM</strain>
    </source>
</reference>
<dbReference type="Proteomes" id="UP000676649">
    <property type="component" value="Chromosome"/>
</dbReference>
<evidence type="ECO:0000313" key="3">
    <source>
        <dbReference type="Proteomes" id="UP000676649"/>
    </source>
</evidence>
<sequence length="295" mass="33577">MKYFSPALILSGLLSACSNLPPPALSHFTWQTPRPFGYLIGDEIHHRISVQSRADLQLNPHSVPAEGAVNRWLQLNRVEIRGQPDTHTTVIDLSYQIFYAAPEVKTLTIPGFNLEFNQYGNAVTQVVPAWQFSVSPLQELAVRTDQQGNRYMRPDLAPEPLATASLALSLYLSLALGCAGYLAFQYGYFPAMGQRRIFKQAIRQLEQLPKTELGRGLAVMHHAFNSLYGQALFKHKLAEFYRVYPEYQSIAPQLDWFFNFSNQFLYSNNSSLEIETWGKLEDLSRLCREIERGSR</sequence>
<protein>
    <submittedName>
        <fullName evidence="2">Nonribosomal peptide synthetase MxaA</fullName>
    </submittedName>
</protein>
<dbReference type="PROSITE" id="PS51257">
    <property type="entry name" value="PROKAR_LIPOPROTEIN"/>
    <property type="match status" value="1"/>
</dbReference>
<dbReference type="EMBL" id="CP073754">
    <property type="protein sequence ID" value="QWF70147.1"/>
    <property type="molecule type" value="Genomic_DNA"/>
</dbReference>
<evidence type="ECO:0000313" key="2">
    <source>
        <dbReference type="EMBL" id="QWF70147.1"/>
    </source>
</evidence>
<gene>
    <name evidence="2" type="ORF">KEF85_12430</name>
</gene>
<keyword evidence="1" id="KW-0812">Transmembrane</keyword>
<name>A0A975MLR7_9GAMM</name>
<dbReference type="RefSeq" id="WP_215581029.1">
    <property type="nucleotide sequence ID" value="NZ_CP073754.1"/>
</dbReference>
<keyword evidence="1" id="KW-1133">Transmembrane helix</keyword>